<gene>
    <name evidence="2" type="ORF">JIN85_12975</name>
</gene>
<proteinExistence type="predicted"/>
<dbReference type="InterPro" id="IPR011250">
    <property type="entry name" value="OMP/PagP_B-barrel"/>
</dbReference>
<comment type="caution">
    <text evidence="2">The sequence shown here is derived from an EMBL/GenBank/DDBJ whole genome shotgun (WGS) entry which is preliminary data.</text>
</comment>
<dbReference type="SUPFAM" id="SSF56925">
    <property type="entry name" value="OMPA-like"/>
    <property type="match status" value="1"/>
</dbReference>
<keyword evidence="2" id="KW-0378">Hydrolase</keyword>
<protein>
    <submittedName>
        <fullName evidence="2">Acyloxyacyl hydrolase</fullName>
    </submittedName>
</protein>
<keyword evidence="3" id="KW-1185">Reference proteome</keyword>
<dbReference type="InterPro" id="IPR018550">
    <property type="entry name" value="Lipid-A_deacylase-rel"/>
</dbReference>
<organism evidence="2 3">
    <name type="scientific">Luteolibacter pohnpeiensis</name>
    <dbReference type="NCBI Taxonomy" id="454153"/>
    <lineage>
        <taxon>Bacteria</taxon>
        <taxon>Pseudomonadati</taxon>
        <taxon>Verrucomicrobiota</taxon>
        <taxon>Verrucomicrobiia</taxon>
        <taxon>Verrucomicrobiales</taxon>
        <taxon>Verrucomicrobiaceae</taxon>
        <taxon>Luteolibacter</taxon>
    </lineage>
</organism>
<name>A0A934S7M5_9BACT</name>
<sequence>MKSVSLIAIVASLAAAGTAISHPADEWEYVLESGFLRNVGHNTDIDYEIIPTQLTFRSPAVWTPWESDSGAKLVVRHRVSALFESFIKGPEDYYVGVAAAPSLEYWFPSEKTSLFLSLGGGVGFTNSSGGEQGQGQDFTLNWFSQLGIRQQLCENVSILGGAYFLHHSNGGQTDPNPGIDAFGMTVGLGWKF</sequence>
<evidence type="ECO:0000313" key="2">
    <source>
        <dbReference type="EMBL" id="MBK1883333.1"/>
    </source>
</evidence>
<feature type="signal peptide" evidence="1">
    <location>
        <begin position="1"/>
        <end position="23"/>
    </location>
</feature>
<dbReference type="AlphaFoldDB" id="A0A934S7M5"/>
<keyword evidence="1" id="KW-0732">Signal</keyword>
<dbReference type="Pfam" id="PF09411">
    <property type="entry name" value="PagL"/>
    <property type="match status" value="1"/>
</dbReference>
<feature type="chain" id="PRO_5037779973" evidence="1">
    <location>
        <begin position="24"/>
        <end position="192"/>
    </location>
</feature>
<dbReference type="RefSeq" id="WP_200271375.1">
    <property type="nucleotide sequence ID" value="NZ_JAENIJ010000020.1"/>
</dbReference>
<dbReference type="Gene3D" id="2.40.160.20">
    <property type="match status" value="1"/>
</dbReference>
<dbReference type="Proteomes" id="UP000603141">
    <property type="component" value="Unassembled WGS sequence"/>
</dbReference>
<dbReference type="GO" id="GO:0016787">
    <property type="term" value="F:hydrolase activity"/>
    <property type="evidence" value="ECO:0007669"/>
    <property type="project" value="UniProtKB-KW"/>
</dbReference>
<evidence type="ECO:0000256" key="1">
    <source>
        <dbReference type="SAM" id="SignalP"/>
    </source>
</evidence>
<accession>A0A934S7M5</accession>
<dbReference type="EMBL" id="JAENIJ010000020">
    <property type="protein sequence ID" value="MBK1883333.1"/>
    <property type="molecule type" value="Genomic_DNA"/>
</dbReference>
<reference evidence="2" key="1">
    <citation type="submission" date="2021-01" db="EMBL/GenBank/DDBJ databases">
        <title>Modified the classification status of verrucomicrobia.</title>
        <authorList>
            <person name="Feng X."/>
        </authorList>
    </citation>
    <scope>NUCLEOTIDE SEQUENCE</scope>
    <source>
        <strain evidence="2">KCTC 22041</strain>
    </source>
</reference>
<evidence type="ECO:0000313" key="3">
    <source>
        <dbReference type="Proteomes" id="UP000603141"/>
    </source>
</evidence>